<dbReference type="SUPFAM" id="SSF50370">
    <property type="entry name" value="Ricin B-like lectins"/>
    <property type="match status" value="1"/>
</dbReference>
<comment type="cofactor">
    <cofactor evidence="1">
        <name>FAD</name>
        <dbReference type="ChEBI" id="CHEBI:57692"/>
    </cofactor>
</comment>
<feature type="signal peptide" evidence="6">
    <location>
        <begin position="1"/>
        <end position="21"/>
    </location>
</feature>
<evidence type="ECO:0000256" key="1">
    <source>
        <dbReference type="ARBA" id="ARBA00001974"/>
    </source>
</evidence>
<dbReference type="InterPro" id="IPR016169">
    <property type="entry name" value="FAD-bd_PCMH_sub2"/>
</dbReference>
<evidence type="ECO:0000256" key="4">
    <source>
        <dbReference type="ARBA" id="ARBA00022827"/>
    </source>
</evidence>
<evidence type="ECO:0000256" key="2">
    <source>
        <dbReference type="ARBA" id="ARBA00005466"/>
    </source>
</evidence>
<dbReference type="PANTHER" id="PTHR42973">
    <property type="entry name" value="BINDING OXIDOREDUCTASE, PUTATIVE (AFU_ORTHOLOGUE AFUA_1G17690)-RELATED"/>
    <property type="match status" value="1"/>
</dbReference>
<dbReference type="InterPro" id="IPR050416">
    <property type="entry name" value="FAD-linked_Oxidoreductase"/>
</dbReference>
<keyword evidence="3" id="KW-0285">Flavoprotein</keyword>
<comment type="similarity">
    <text evidence="2">Belongs to the oxygen-dependent FAD-linked oxidoreductase family.</text>
</comment>
<sequence>MLLSSFVRFSALLCLALLASADLRSDLSGKGFTVSFPGDSQYSSLSQAYNQRYTFQPAAIALPNTPQDVSAIITASAANNYQVVARSGGHSYIANGLGGRDSSVVVDLRNFKSISVDPSTGNAVVGSGSRLGDIALALNNAGRAMSHGTCPYVGIGGHSGYGGWGFTSRMWGLVLDNILSINVVTADGSIKTASSTSNSDLFWALRGAAGSFGITTSITFKTYPVPSSATIIGYNWDLTAAAAADALGRFQTYATSNNIPATFGPELTFSKGSAQGRVTFSLGGGFYGPASQLDAILSPFLSQMPASPGGGRTTGSYINSVASLTGGLPLNTASGPDRRDTFYAKSLMTPQSAPIADAARKAFFNYLANDGFNANTAWFVQAELYGGSNSAINSVGADATSYAHRSSLLTWQFYANSFSGNLPYPSQGLGFVDGMVNALVANSPSNWDIGAYTNYIDDRLQNWQQMYFGAHYSRLHDLKNQFDPNGVFTFPTGIQGDVVPNPPTNTNGVAIHPNGNTAKCLDVRAAEYANGTPVQIYDCNGTGAQKWVINRGTTAVRVAGTNFCLDAGSAPANGIGMKIWTCYDNLAAQTWNYNSNNMLALSVQGQCLDLTNGVLTNSNQVQTWQCAVGNGNQVWTI</sequence>
<dbReference type="AlphaFoldDB" id="A0A8H8CDP8"/>
<evidence type="ECO:0000256" key="6">
    <source>
        <dbReference type="SAM" id="SignalP"/>
    </source>
</evidence>
<organism evidence="8">
    <name type="scientific">Psilocybe cubensis</name>
    <name type="common">Psychedelic mushroom</name>
    <name type="synonym">Stropharia cubensis</name>
    <dbReference type="NCBI Taxonomy" id="181762"/>
    <lineage>
        <taxon>Eukaryota</taxon>
        <taxon>Fungi</taxon>
        <taxon>Dikarya</taxon>
        <taxon>Basidiomycota</taxon>
        <taxon>Agaricomycotina</taxon>
        <taxon>Agaricomycetes</taxon>
        <taxon>Agaricomycetidae</taxon>
        <taxon>Agaricales</taxon>
        <taxon>Agaricineae</taxon>
        <taxon>Strophariaceae</taxon>
        <taxon>Psilocybe</taxon>
    </lineage>
</organism>
<dbReference type="PROSITE" id="PS50231">
    <property type="entry name" value="RICIN_B_LECTIN"/>
    <property type="match status" value="1"/>
</dbReference>
<evidence type="ECO:0000259" key="7">
    <source>
        <dbReference type="PROSITE" id="PS51387"/>
    </source>
</evidence>
<dbReference type="InterPro" id="IPR006093">
    <property type="entry name" value="Oxy_OxRdtase_FAD_BS"/>
</dbReference>
<dbReference type="Gene3D" id="2.80.10.50">
    <property type="match status" value="2"/>
</dbReference>
<evidence type="ECO:0000313" key="8">
    <source>
        <dbReference type="EMBL" id="KAG5161793.1"/>
    </source>
</evidence>
<dbReference type="PANTHER" id="PTHR42973:SF39">
    <property type="entry name" value="FAD-BINDING PCMH-TYPE DOMAIN-CONTAINING PROTEIN"/>
    <property type="match status" value="1"/>
</dbReference>
<dbReference type="InterPro" id="IPR012951">
    <property type="entry name" value="BBE"/>
</dbReference>
<comment type="caution">
    <text evidence="8">The sequence shown here is derived from an EMBL/GenBank/DDBJ whole genome shotgun (WGS) entry which is preliminary data.</text>
</comment>
<accession>A0A8H8CDP8</accession>
<evidence type="ECO:0000256" key="3">
    <source>
        <dbReference type="ARBA" id="ARBA00022630"/>
    </source>
</evidence>
<keyword evidence="6" id="KW-0732">Signal</keyword>
<reference evidence="8" key="1">
    <citation type="submission" date="2021-02" db="EMBL/GenBank/DDBJ databases">
        <title>Psilocybe cubensis genome.</title>
        <authorList>
            <person name="Mckernan K.J."/>
            <person name="Crawford S."/>
            <person name="Trippe A."/>
            <person name="Kane L.T."/>
            <person name="Mclaughlin S."/>
        </authorList>
    </citation>
    <scope>NUCLEOTIDE SEQUENCE [LARGE SCALE GENOMIC DNA]</scope>
    <source>
        <strain evidence="8">MGC-MH-2018</strain>
    </source>
</reference>
<proteinExistence type="inferred from homology"/>
<keyword evidence="4" id="KW-0274">FAD</keyword>
<dbReference type="InterPro" id="IPR006094">
    <property type="entry name" value="Oxid_FAD_bind_N"/>
</dbReference>
<protein>
    <recommendedName>
        <fullName evidence="7">FAD-binding PCMH-type domain-containing protein</fullName>
    </recommendedName>
</protein>
<dbReference type="GO" id="GO:0016491">
    <property type="term" value="F:oxidoreductase activity"/>
    <property type="evidence" value="ECO:0007669"/>
    <property type="project" value="UniProtKB-KW"/>
</dbReference>
<dbReference type="SUPFAM" id="SSF56176">
    <property type="entry name" value="FAD-binding/transporter-associated domain-like"/>
    <property type="match status" value="1"/>
</dbReference>
<dbReference type="EMBL" id="JAFIQS010000025">
    <property type="protein sequence ID" value="KAG5161793.1"/>
    <property type="molecule type" value="Genomic_DNA"/>
</dbReference>
<dbReference type="InterPro" id="IPR036318">
    <property type="entry name" value="FAD-bd_PCMH-like_sf"/>
</dbReference>
<dbReference type="Pfam" id="PF08031">
    <property type="entry name" value="BBE"/>
    <property type="match status" value="1"/>
</dbReference>
<dbReference type="Gene3D" id="3.40.462.20">
    <property type="match status" value="1"/>
</dbReference>
<dbReference type="InterPro" id="IPR016166">
    <property type="entry name" value="FAD-bd_PCMH"/>
</dbReference>
<dbReference type="GO" id="GO:0071949">
    <property type="term" value="F:FAD binding"/>
    <property type="evidence" value="ECO:0007669"/>
    <property type="project" value="InterPro"/>
</dbReference>
<feature type="domain" description="FAD-binding PCMH-type" evidence="7">
    <location>
        <begin position="53"/>
        <end position="225"/>
    </location>
</feature>
<feature type="chain" id="PRO_5034218858" description="FAD-binding PCMH-type domain-containing protein" evidence="6">
    <location>
        <begin position="22"/>
        <end position="637"/>
    </location>
</feature>
<dbReference type="InterPro" id="IPR035992">
    <property type="entry name" value="Ricin_B-like_lectins"/>
</dbReference>
<evidence type="ECO:0000256" key="5">
    <source>
        <dbReference type="ARBA" id="ARBA00023002"/>
    </source>
</evidence>
<name>A0A8H8CDP8_PSICU</name>
<dbReference type="SMART" id="SM00458">
    <property type="entry name" value="RICIN"/>
    <property type="match status" value="1"/>
</dbReference>
<dbReference type="InterPro" id="IPR000772">
    <property type="entry name" value="Ricin_B_lectin"/>
</dbReference>
<gene>
    <name evidence="8" type="ORF">JR316_013333</name>
</gene>
<dbReference type="Pfam" id="PF00652">
    <property type="entry name" value="Ricin_B_lectin"/>
    <property type="match status" value="1"/>
</dbReference>
<dbReference type="Gene3D" id="3.30.465.10">
    <property type="match status" value="1"/>
</dbReference>
<dbReference type="Pfam" id="PF01565">
    <property type="entry name" value="FAD_binding_4"/>
    <property type="match status" value="1"/>
</dbReference>
<keyword evidence="5" id="KW-0560">Oxidoreductase</keyword>
<dbReference type="PROSITE" id="PS51387">
    <property type="entry name" value="FAD_PCMH"/>
    <property type="match status" value="1"/>
</dbReference>
<dbReference type="PROSITE" id="PS00862">
    <property type="entry name" value="OX2_COVAL_FAD"/>
    <property type="match status" value="1"/>
</dbReference>